<keyword evidence="5 6" id="KW-0472">Membrane</keyword>
<protein>
    <submittedName>
        <fullName evidence="7">Major facilitator superfamily domain-containing protein</fullName>
    </submittedName>
</protein>
<name>A0A4P9ZSJ5_9FUNG</name>
<dbReference type="InterPro" id="IPR011701">
    <property type="entry name" value="MFS"/>
</dbReference>
<dbReference type="InterPro" id="IPR036259">
    <property type="entry name" value="MFS_trans_sf"/>
</dbReference>
<dbReference type="GO" id="GO:0016020">
    <property type="term" value="C:membrane"/>
    <property type="evidence" value="ECO:0007669"/>
    <property type="project" value="UniProtKB-SubCell"/>
</dbReference>
<dbReference type="Proteomes" id="UP000268162">
    <property type="component" value="Unassembled WGS sequence"/>
</dbReference>
<feature type="transmembrane region" description="Helical" evidence="6">
    <location>
        <begin position="83"/>
        <end position="107"/>
    </location>
</feature>
<gene>
    <name evidence="7" type="ORF">BJ085DRAFT_35464</name>
</gene>
<dbReference type="Gene3D" id="1.20.1250.20">
    <property type="entry name" value="MFS general substrate transporter like domains"/>
    <property type="match status" value="2"/>
</dbReference>
<feature type="transmembrane region" description="Helical" evidence="6">
    <location>
        <begin position="56"/>
        <end position="77"/>
    </location>
</feature>
<feature type="transmembrane region" description="Helical" evidence="6">
    <location>
        <begin position="216"/>
        <end position="234"/>
    </location>
</feature>
<dbReference type="Pfam" id="PF07690">
    <property type="entry name" value="MFS_1"/>
    <property type="match status" value="2"/>
</dbReference>
<feature type="transmembrane region" description="Helical" evidence="6">
    <location>
        <begin position="240"/>
        <end position="260"/>
    </location>
</feature>
<evidence type="ECO:0000256" key="4">
    <source>
        <dbReference type="ARBA" id="ARBA00022989"/>
    </source>
</evidence>
<evidence type="ECO:0000256" key="3">
    <source>
        <dbReference type="ARBA" id="ARBA00022692"/>
    </source>
</evidence>
<keyword evidence="3 6" id="KW-0812">Transmembrane</keyword>
<keyword evidence="4 6" id="KW-1133">Transmembrane helix</keyword>
<keyword evidence="8" id="KW-1185">Reference proteome</keyword>
<evidence type="ECO:0000256" key="1">
    <source>
        <dbReference type="ARBA" id="ARBA00004141"/>
    </source>
</evidence>
<keyword evidence="2" id="KW-0813">Transport</keyword>
<evidence type="ECO:0000313" key="7">
    <source>
        <dbReference type="EMBL" id="RKP36407.1"/>
    </source>
</evidence>
<evidence type="ECO:0000256" key="6">
    <source>
        <dbReference type="SAM" id="Phobius"/>
    </source>
</evidence>
<evidence type="ECO:0000313" key="8">
    <source>
        <dbReference type="Proteomes" id="UP000268162"/>
    </source>
</evidence>
<organism evidence="7 8">
    <name type="scientific">Dimargaris cristalligena</name>
    <dbReference type="NCBI Taxonomy" id="215637"/>
    <lineage>
        <taxon>Eukaryota</taxon>
        <taxon>Fungi</taxon>
        <taxon>Fungi incertae sedis</taxon>
        <taxon>Zoopagomycota</taxon>
        <taxon>Kickxellomycotina</taxon>
        <taxon>Dimargaritomycetes</taxon>
        <taxon>Dimargaritales</taxon>
        <taxon>Dimargaritaceae</taxon>
        <taxon>Dimargaris</taxon>
    </lineage>
</organism>
<reference evidence="8" key="1">
    <citation type="journal article" date="2018" name="Nat. Microbiol.">
        <title>Leveraging single-cell genomics to expand the fungal tree of life.</title>
        <authorList>
            <person name="Ahrendt S.R."/>
            <person name="Quandt C.A."/>
            <person name="Ciobanu D."/>
            <person name="Clum A."/>
            <person name="Salamov A."/>
            <person name="Andreopoulos B."/>
            <person name="Cheng J.F."/>
            <person name="Woyke T."/>
            <person name="Pelin A."/>
            <person name="Henrissat B."/>
            <person name="Reynolds N.K."/>
            <person name="Benny G.L."/>
            <person name="Smith M.E."/>
            <person name="James T.Y."/>
            <person name="Grigoriev I.V."/>
        </authorList>
    </citation>
    <scope>NUCLEOTIDE SEQUENCE [LARGE SCALE GENOMIC DNA]</scope>
    <source>
        <strain evidence="8">RSA 468</strain>
    </source>
</reference>
<dbReference type="SUPFAM" id="SSF103473">
    <property type="entry name" value="MFS general substrate transporter"/>
    <property type="match status" value="1"/>
</dbReference>
<accession>A0A4P9ZSJ5</accession>
<evidence type="ECO:0000256" key="5">
    <source>
        <dbReference type="ARBA" id="ARBA00023136"/>
    </source>
</evidence>
<feature type="transmembrane region" description="Helical" evidence="6">
    <location>
        <begin position="182"/>
        <end position="204"/>
    </location>
</feature>
<feature type="transmembrane region" description="Helical" evidence="6">
    <location>
        <begin position="26"/>
        <end position="44"/>
    </location>
</feature>
<dbReference type="AlphaFoldDB" id="A0A4P9ZSJ5"/>
<comment type="subcellular location">
    <subcellularLocation>
        <location evidence="1">Membrane</location>
        <topology evidence="1">Multi-pass membrane protein</topology>
    </subcellularLocation>
</comment>
<dbReference type="GO" id="GO:0022857">
    <property type="term" value="F:transmembrane transporter activity"/>
    <property type="evidence" value="ECO:0007669"/>
    <property type="project" value="InterPro"/>
</dbReference>
<dbReference type="STRING" id="215637.A0A4P9ZSJ5"/>
<evidence type="ECO:0000256" key="2">
    <source>
        <dbReference type="ARBA" id="ARBA00022448"/>
    </source>
</evidence>
<dbReference type="EMBL" id="ML002659">
    <property type="protein sequence ID" value="RKP36407.1"/>
    <property type="molecule type" value="Genomic_DNA"/>
</dbReference>
<proteinExistence type="predicted"/>
<sequence>MMLNRIGYVLLEIPSNLVLKRLRPSHWLGFITICWGILASCMAANSSAASILIIRFLLGAAEAGFVPEVLYFLTYWYRPTEIAIRMAIFFSAITLAGALGGILAFAIGHMEGVGDLAAWRWLFLLEGIPTPRTKSNITAVVAVFLNYRCYLHSLIGICSVIPSYSTQFLLSTVIKELGFDNLTAQLLTVPPYVCGAIFMIAVAYHSDRVNERGIHLSLVAWLGALGFLLVTIITHRVAKYLMLFLVVSGANGFVALNTAWLSGNVPDKTQRAVAMAFVISVDNIVLVLSQAFNPPDSTLVEQAIFLPGSF</sequence>
<dbReference type="PANTHER" id="PTHR43791:SF36">
    <property type="entry name" value="TRANSPORTER, PUTATIVE (AFU_ORTHOLOGUE AFUA_6G08340)-RELATED"/>
    <property type="match status" value="1"/>
</dbReference>
<dbReference type="PANTHER" id="PTHR43791">
    <property type="entry name" value="PERMEASE-RELATED"/>
    <property type="match status" value="1"/>
</dbReference>